<gene>
    <name evidence="2" type="ORF">P171DRAFT_428630</name>
</gene>
<feature type="region of interest" description="Disordered" evidence="1">
    <location>
        <begin position="188"/>
        <end position="215"/>
    </location>
</feature>
<evidence type="ECO:0000313" key="3">
    <source>
        <dbReference type="Proteomes" id="UP000799764"/>
    </source>
</evidence>
<keyword evidence="3" id="KW-1185">Reference proteome</keyword>
<dbReference type="EMBL" id="MU001495">
    <property type="protein sequence ID" value="KAF2448583.1"/>
    <property type="molecule type" value="Genomic_DNA"/>
</dbReference>
<feature type="region of interest" description="Disordered" evidence="1">
    <location>
        <begin position="31"/>
        <end position="61"/>
    </location>
</feature>
<reference evidence="2" key="1">
    <citation type="journal article" date="2020" name="Stud. Mycol.">
        <title>101 Dothideomycetes genomes: a test case for predicting lifestyles and emergence of pathogens.</title>
        <authorList>
            <person name="Haridas S."/>
            <person name="Albert R."/>
            <person name="Binder M."/>
            <person name="Bloem J."/>
            <person name="Labutti K."/>
            <person name="Salamov A."/>
            <person name="Andreopoulos B."/>
            <person name="Baker S."/>
            <person name="Barry K."/>
            <person name="Bills G."/>
            <person name="Bluhm B."/>
            <person name="Cannon C."/>
            <person name="Castanera R."/>
            <person name="Culley D."/>
            <person name="Daum C."/>
            <person name="Ezra D."/>
            <person name="Gonzalez J."/>
            <person name="Henrissat B."/>
            <person name="Kuo A."/>
            <person name="Liang C."/>
            <person name="Lipzen A."/>
            <person name="Lutzoni F."/>
            <person name="Magnuson J."/>
            <person name="Mondo S."/>
            <person name="Nolan M."/>
            <person name="Ohm R."/>
            <person name="Pangilinan J."/>
            <person name="Park H.-J."/>
            <person name="Ramirez L."/>
            <person name="Alfaro M."/>
            <person name="Sun H."/>
            <person name="Tritt A."/>
            <person name="Yoshinaga Y."/>
            <person name="Zwiers L.-H."/>
            <person name="Turgeon B."/>
            <person name="Goodwin S."/>
            <person name="Spatafora J."/>
            <person name="Crous P."/>
            <person name="Grigoriev I."/>
        </authorList>
    </citation>
    <scope>NUCLEOTIDE SEQUENCE</scope>
    <source>
        <strain evidence="2">CBS 690.94</strain>
    </source>
</reference>
<organism evidence="2 3">
    <name type="scientific">Karstenula rhodostoma CBS 690.94</name>
    <dbReference type="NCBI Taxonomy" id="1392251"/>
    <lineage>
        <taxon>Eukaryota</taxon>
        <taxon>Fungi</taxon>
        <taxon>Dikarya</taxon>
        <taxon>Ascomycota</taxon>
        <taxon>Pezizomycotina</taxon>
        <taxon>Dothideomycetes</taxon>
        <taxon>Pleosporomycetidae</taxon>
        <taxon>Pleosporales</taxon>
        <taxon>Massarineae</taxon>
        <taxon>Didymosphaeriaceae</taxon>
        <taxon>Karstenula</taxon>
    </lineage>
</organism>
<dbReference type="Proteomes" id="UP000799764">
    <property type="component" value="Unassembled WGS sequence"/>
</dbReference>
<name>A0A9P4UGI8_9PLEO</name>
<proteinExistence type="predicted"/>
<accession>A0A9P4UGI8</accession>
<evidence type="ECO:0000256" key="1">
    <source>
        <dbReference type="SAM" id="MobiDB-lite"/>
    </source>
</evidence>
<dbReference type="AlphaFoldDB" id="A0A9P4UGI8"/>
<feature type="compositionally biased region" description="Pro residues" evidence="1">
    <location>
        <begin position="193"/>
        <end position="204"/>
    </location>
</feature>
<evidence type="ECO:0000313" key="2">
    <source>
        <dbReference type="EMBL" id="KAF2448583.1"/>
    </source>
</evidence>
<comment type="caution">
    <text evidence="2">The sequence shown here is derived from an EMBL/GenBank/DDBJ whole genome shotgun (WGS) entry which is preliminary data.</text>
</comment>
<sequence>MQQPRVSLSYWHKAQNRLLCSQELRVVYTSIGSPESGRPSDGRVLSRANVRRPNGPDRWHDASSRACYRTCVADKDKRAAAPSPGMPMSGVCDCAGAAFGDEIAMCALPVRPGLDSIGIKASNNSVQSPARASTAARSEDGMKTEECKQASVPFRSVAFPSHLDSTAGASIMPSRQCTLRVHVSPLSVRDLPAPHPPVSNPPGPHLSIHKPARAV</sequence>
<protein>
    <submittedName>
        <fullName evidence="2">Uncharacterized protein</fullName>
    </submittedName>
</protein>